<gene>
    <name evidence="10" type="ORF">WN55_10710</name>
</gene>
<evidence type="ECO:0000256" key="7">
    <source>
        <dbReference type="PROSITE-ProRule" id="PRU00134"/>
    </source>
</evidence>
<evidence type="ECO:0000259" key="9">
    <source>
        <dbReference type="PROSITE" id="PS50865"/>
    </source>
</evidence>
<dbReference type="STRING" id="178035.A0A154PBQ3"/>
<keyword evidence="2" id="KW-0808">Transferase</keyword>
<dbReference type="GO" id="GO:0005737">
    <property type="term" value="C:cytoplasm"/>
    <property type="evidence" value="ECO:0007669"/>
    <property type="project" value="TreeGrafter"/>
</dbReference>
<dbReference type="InterPro" id="IPR002893">
    <property type="entry name" value="Znf_MYND"/>
</dbReference>
<dbReference type="SUPFAM" id="SSF82199">
    <property type="entry name" value="SET domain"/>
    <property type="match status" value="1"/>
</dbReference>
<dbReference type="AlphaFoldDB" id="A0A154PBQ3"/>
<feature type="region of interest" description="Disordered" evidence="8">
    <location>
        <begin position="624"/>
        <end position="645"/>
    </location>
</feature>
<evidence type="ECO:0000313" key="10">
    <source>
        <dbReference type="EMBL" id="KZC08688.1"/>
    </source>
</evidence>
<keyword evidence="6" id="KW-0862">Zinc</keyword>
<accession>A0A154PBQ3</accession>
<dbReference type="InterPro" id="IPR046341">
    <property type="entry name" value="SET_dom_sf"/>
</dbReference>
<name>A0A154PBQ3_DUFNO</name>
<protein>
    <submittedName>
        <fullName evidence="10">SET and MYND domain-containing protein 4</fullName>
    </submittedName>
</protein>
<dbReference type="GO" id="GO:0005634">
    <property type="term" value="C:nucleus"/>
    <property type="evidence" value="ECO:0007669"/>
    <property type="project" value="TreeGrafter"/>
</dbReference>
<evidence type="ECO:0000256" key="5">
    <source>
        <dbReference type="ARBA" id="ARBA00022771"/>
    </source>
</evidence>
<feature type="domain" description="MYND-type" evidence="9">
    <location>
        <begin position="244"/>
        <end position="283"/>
    </location>
</feature>
<evidence type="ECO:0000256" key="8">
    <source>
        <dbReference type="SAM" id="MobiDB-lite"/>
    </source>
</evidence>
<dbReference type="PANTHER" id="PTHR46165:SF5">
    <property type="entry name" value="RE32936P"/>
    <property type="match status" value="1"/>
</dbReference>
<dbReference type="Gene3D" id="1.10.220.160">
    <property type="match status" value="1"/>
</dbReference>
<dbReference type="PROSITE" id="PS50865">
    <property type="entry name" value="ZF_MYND_2"/>
    <property type="match status" value="1"/>
</dbReference>
<dbReference type="Gene3D" id="2.170.270.10">
    <property type="entry name" value="SET domain"/>
    <property type="match status" value="1"/>
</dbReference>
<keyword evidence="4" id="KW-0479">Metal-binding</keyword>
<reference evidence="10 11" key="1">
    <citation type="submission" date="2015-07" db="EMBL/GenBank/DDBJ databases">
        <title>The genome of Dufourea novaeangliae.</title>
        <authorList>
            <person name="Pan H."/>
            <person name="Kapheim K."/>
        </authorList>
    </citation>
    <scope>NUCLEOTIDE SEQUENCE [LARGE SCALE GENOMIC DNA]</scope>
    <source>
        <strain evidence="10">0120121106</strain>
        <tissue evidence="10">Whole body</tissue>
    </source>
</reference>
<dbReference type="EMBL" id="KQ434856">
    <property type="protein sequence ID" value="KZC08688.1"/>
    <property type="molecule type" value="Genomic_DNA"/>
</dbReference>
<keyword evidence="1" id="KW-0489">Methyltransferase</keyword>
<organism evidence="10 11">
    <name type="scientific">Dufourea novaeangliae</name>
    <name type="common">Sweat bee</name>
    <dbReference type="NCBI Taxonomy" id="178035"/>
    <lineage>
        <taxon>Eukaryota</taxon>
        <taxon>Metazoa</taxon>
        <taxon>Ecdysozoa</taxon>
        <taxon>Arthropoda</taxon>
        <taxon>Hexapoda</taxon>
        <taxon>Insecta</taxon>
        <taxon>Pterygota</taxon>
        <taxon>Neoptera</taxon>
        <taxon>Endopterygota</taxon>
        <taxon>Hymenoptera</taxon>
        <taxon>Apocrita</taxon>
        <taxon>Aculeata</taxon>
        <taxon>Apoidea</taxon>
        <taxon>Anthophila</taxon>
        <taxon>Halictidae</taxon>
        <taxon>Rophitinae</taxon>
        <taxon>Dufourea</taxon>
    </lineage>
</organism>
<dbReference type="OrthoDB" id="1028014at2759"/>
<dbReference type="GO" id="GO:0008168">
    <property type="term" value="F:methyltransferase activity"/>
    <property type="evidence" value="ECO:0007669"/>
    <property type="project" value="UniProtKB-KW"/>
</dbReference>
<dbReference type="GO" id="GO:0042826">
    <property type="term" value="F:histone deacetylase binding"/>
    <property type="evidence" value="ECO:0007669"/>
    <property type="project" value="TreeGrafter"/>
</dbReference>
<evidence type="ECO:0000256" key="1">
    <source>
        <dbReference type="ARBA" id="ARBA00022603"/>
    </source>
</evidence>
<dbReference type="Proteomes" id="UP000076502">
    <property type="component" value="Unassembled WGS sequence"/>
</dbReference>
<dbReference type="Gene3D" id="6.10.140.2220">
    <property type="match status" value="1"/>
</dbReference>
<evidence type="ECO:0000256" key="4">
    <source>
        <dbReference type="ARBA" id="ARBA00022723"/>
    </source>
</evidence>
<dbReference type="InterPro" id="IPR052097">
    <property type="entry name" value="SET-MYND_domain_protein"/>
</dbReference>
<keyword evidence="11" id="KW-1185">Reference proteome</keyword>
<dbReference type="GO" id="GO:0008270">
    <property type="term" value="F:zinc ion binding"/>
    <property type="evidence" value="ECO:0007669"/>
    <property type="project" value="UniProtKB-KW"/>
</dbReference>
<proteinExistence type="predicted"/>
<keyword evidence="3" id="KW-0949">S-adenosyl-L-methionine</keyword>
<evidence type="ECO:0000256" key="3">
    <source>
        <dbReference type="ARBA" id="ARBA00022691"/>
    </source>
</evidence>
<keyword evidence="5 7" id="KW-0863">Zinc-finger</keyword>
<dbReference type="PANTHER" id="PTHR46165">
    <property type="entry name" value="SET AND MYND DOMAIN-CONTAINING PROTEIN 4"/>
    <property type="match status" value="1"/>
</dbReference>
<dbReference type="GO" id="GO:0032259">
    <property type="term" value="P:methylation"/>
    <property type="evidence" value="ECO:0007669"/>
    <property type="project" value="UniProtKB-KW"/>
</dbReference>
<evidence type="ECO:0000256" key="6">
    <source>
        <dbReference type="ARBA" id="ARBA00022833"/>
    </source>
</evidence>
<sequence length="645" mass="72785">MENSEEFYRKLCSLETVRSEKKGFFRDFSECVARVAGDTWISSVFGRLADDEARIRTVFTDDKIKDTVLETLNRTKILYRTKDAEASRARRLEAFEAAAAGEREKALVLFGQAVLRAPTSVAPTRACHVETIRVASCFRSRTREFLSLQGRMCEEEGRMRETFSRSTVNETSNIGKIDFLAELPRVSCGEHPSMPAASALLDVEETTTAGKRAIASKEIDPGATLVVEPPLASCLLPEFFGTHCHHCFSRLRRPIGCSNCSSVAFCSRTCRDEAVTSYHKYECKILVLLIGSGMSALSTLALRMVTQSEKPDTENGAVTENVSMDEKKEQESVDLRAYGLEMHANRRTAEDFFERSLMAAFLLKCLQRVEFFENPTADNEAPTQLEIQVGALLLKHLQLLQFNAHEVFETRVGTEHRFRGSRPVYIGVAIYPTVARFNHDCYPAVTRYFVGRSIVIRATRSFRVGDTIAENYGPIFTKRSLEERQRTLAGRYWFRCECTACRENWPRFDTALTNDDARLRCPTQGCRKLHRRPRDTGKSIECSACRRTIDLRGSLASLRECEDLYGQGFAAMDQEQLERALEAFLEAAKIFHRIAVPPHKDTHLAEIAASACMADAGNVRRQTPLLSSESKPDDSHVRQRNAIHF</sequence>
<evidence type="ECO:0000313" key="11">
    <source>
        <dbReference type="Proteomes" id="UP000076502"/>
    </source>
</evidence>
<dbReference type="GO" id="GO:0042051">
    <property type="term" value="P:compound eye photoreceptor development"/>
    <property type="evidence" value="ECO:0007669"/>
    <property type="project" value="TreeGrafter"/>
</dbReference>
<dbReference type="Pfam" id="PF01753">
    <property type="entry name" value="zf-MYND"/>
    <property type="match status" value="1"/>
</dbReference>
<evidence type="ECO:0000256" key="2">
    <source>
        <dbReference type="ARBA" id="ARBA00022679"/>
    </source>
</evidence>
<dbReference type="InterPro" id="IPR044421">
    <property type="entry name" value="SMYD4_SET"/>
</dbReference>
<dbReference type="CDD" id="cd10536">
    <property type="entry name" value="SET_SMYD4"/>
    <property type="match status" value="1"/>
</dbReference>
<dbReference type="SUPFAM" id="SSF144232">
    <property type="entry name" value="HIT/MYND zinc finger-like"/>
    <property type="match status" value="1"/>
</dbReference>